<name>A0A0C3S5E5_PHLG1</name>
<evidence type="ECO:0000313" key="3">
    <source>
        <dbReference type="Proteomes" id="UP000053257"/>
    </source>
</evidence>
<evidence type="ECO:0000256" key="1">
    <source>
        <dbReference type="SAM" id="MobiDB-lite"/>
    </source>
</evidence>
<organism evidence="2 3">
    <name type="scientific">Phlebiopsis gigantea (strain 11061_1 CR5-6)</name>
    <name type="common">White-rot fungus</name>
    <name type="synonym">Peniophora gigantea</name>
    <dbReference type="NCBI Taxonomy" id="745531"/>
    <lineage>
        <taxon>Eukaryota</taxon>
        <taxon>Fungi</taxon>
        <taxon>Dikarya</taxon>
        <taxon>Basidiomycota</taxon>
        <taxon>Agaricomycotina</taxon>
        <taxon>Agaricomycetes</taxon>
        <taxon>Polyporales</taxon>
        <taxon>Phanerochaetaceae</taxon>
        <taxon>Phlebiopsis</taxon>
    </lineage>
</organism>
<dbReference type="HOGENOM" id="CLU_960125_0_0_1"/>
<accession>A0A0C3S5E5</accession>
<dbReference type="STRING" id="745531.A0A0C3S5E5"/>
<feature type="compositionally biased region" description="Polar residues" evidence="1">
    <location>
        <begin position="208"/>
        <end position="230"/>
    </location>
</feature>
<evidence type="ECO:0000313" key="2">
    <source>
        <dbReference type="EMBL" id="KIP05562.1"/>
    </source>
</evidence>
<gene>
    <name evidence="2" type="ORF">PHLGIDRAFT_25036</name>
</gene>
<sequence length="290" mass="29432">MTPMMPFPQAGVPGPPHGPAGSGMIPRGMPLPFAGPQGGPGMQMGSMGTPHMGTTMIGPHQVTPQMAQYRQTMQQLHKPPIGGVNAGSPVAGAEPPYNGDGQPRPGQFGVPGPAQNRPGMPPRMLPPPSPGMNQGKPGGVSIKNEPGLNASPQNAAAVPGQPGGPQQQQQQQPPQPGHMGPGPNAPGPSGLMNQGGGTAPPTPGGPPSNMSTPSLNTNQPMNQGPPSAVQQPPPPPPPTDMFMGDFGTFQDLDTSMFGSGDTLGGLGNVDFSADFNEWFNDPTLIGGDMK</sequence>
<protein>
    <submittedName>
        <fullName evidence="2">Uncharacterized protein</fullName>
    </submittedName>
</protein>
<reference evidence="2 3" key="1">
    <citation type="journal article" date="2014" name="PLoS Genet.">
        <title>Analysis of the Phlebiopsis gigantea genome, transcriptome and secretome provides insight into its pioneer colonization strategies of wood.</title>
        <authorList>
            <person name="Hori C."/>
            <person name="Ishida T."/>
            <person name="Igarashi K."/>
            <person name="Samejima M."/>
            <person name="Suzuki H."/>
            <person name="Master E."/>
            <person name="Ferreira P."/>
            <person name="Ruiz-Duenas F.J."/>
            <person name="Held B."/>
            <person name="Canessa P."/>
            <person name="Larrondo L.F."/>
            <person name="Schmoll M."/>
            <person name="Druzhinina I.S."/>
            <person name="Kubicek C.P."/>
            <person name="Gaskell J.A."/>
            <person name="Kersten P."/>
            <person name="St John F."/>
            <person name="Glasner J."/>
            <person name="Sabat G."/>
            <person name="Splinter BonDurant S."/>
            <person name="Syed K."/>
            <person name="Yadav J."/>
            <person name="Mgbeahuruike A.C."/>
            <person name="Kovalchuk A."/>
            <person name="Asiegbu F.O."/>
            <person name="Lackner G."/>
            <person name="Hoffmeister D."/>
            <person name="Rencoret J."/>
            <person name="Gutierrez A."/>
            <person name="Sun H."/>
            <person name="Lindquist E."/>
            <person name="Barry K."/>
            <person name="Riley R."/>
            <person name="Grigoriev I.V."/>
            <person name="Henrissat B."/>
            <person name="Kues U."/>
            <person name="Berka R.M."/>
            <person name="Martinez A.T."/>
            <person name="Covert S.F."/>
            <person name="Blanchette R.A."/>
            <person name="Cullen D."/>
        </authorList>
    </citation>
    <scope>NUCLEOTIDE SEQUENCE [LARGE SCALE GENOMIC DNA]</scope>
    <source>
        <strain evidence="2 3">11061_1 CR5-6</strain>
    </source>
</reference>
<keyword evidence="3" id="KW-1185">Reference proteome</keyword>
<dbReference type="AlphaFoldDB" id="A0A0C3S5E5"/>
<dbReference type="EMBL" id="KN840540">
    <property type="protein sequence ID" value="KIP05562.1"/>
    <property type="molecule type" value="Genomic_DNA"/>
</dbReference>
<feature type="compositionally biased region" description="Pro residues" evidence="1">
    <location>
        <begin position="119"/>
        <end position="130"/>
    </location>
</feature>
<dbReference type="Proteomes" id="UP000053257">
    <property type="component" value="Unassembled WGS sequence"/>
</dbReference>
<feature type="region of interest" description="Disordered" evidence="1">
    <location>
        <begin position="1"/>
        <end position="26"/>
    </location>
</feature>
<proteinExistence type="predicted"/>
<feature type="region of interest" description="Disordered" evidence="1">
    <location>
        <begin position="78"/>
        <end position="248"/>
    </location>
</feature>
<feature type="compositionally biased region" description="Low complexity" evidence="1">
    <location>
        <begin position="164"/>
        <end position="182"/>
    </location>
</feature>